<keyword evidence="5 11" id="KW-0808">Transferase</keyword>
<keyword evidence="4 11" id="KW-0328">Glycosyltransferase</keyword>
<comment type="caution">
    <text evidence="14">The sequence shown here is derived from an EMBL/GenBank/DDBJ whole genome shotgun (WGS) entry which is preliminary data.</text>
</comment>
<dbReference type="Pfam" id="PF02709">
    <property type="entry name" value="Glyco_transf_7C"/>
    <property type="match status" value="1"/>
</dbReference>
<evidence type="ECO:0000313" key="14">
    <source>
        <dbReference type="EMBL" id="CAL5141662.1"/>
    </source>
</evidence>
<evidence type="ECO:0000256" key="6">
    <source>
        <dbReference type="ARBA" id="ARBA00022692"/>
    </source>
</evidence>
<dbReference type="GO" id="GO:0008378">
    <property type="term" value="F:galactosyltransferase activity"/>
    <property type="evidence" value="ECO:0007669"/>
    <property type="project" value="TreeGrafter"/>
</dbReference>
<evidence type="ECO:0000259" key="12">
    <source>
        <dbReference type="Pfam" id="PF02709"/>
    </source>
</evidence>
<comment type="subcellular location">
    <subcellularLocation>
        <location evidence="1">Membrane</location>
        <topology evidence="1">Single-pass type II membrane protein</topology>
    </subcellularLocation>
</comment>
<dbReference type="GO" id="GO:0005975">
    <property type="term" value="P:carbohydrate metabolic process"/>
    <property type="evidence" value="ECO:0007669"/>
    <property type="project" value="InterPro"/>
</dbReference>
<protein>
    <recommendedName>
        <fullName evidence="11">Beta-1,4-galactosyltransferase</fullName>
        <ecNumber evidence="11">2.4.1.-</ecNumber>
    </recommendedName>
</protein>
<feature type="domain" description="Galactosyltransferase C-terminal" evidence="12">
    <location>
        <begin position="254"/>
        <end position="318"/>
    </location>
</feature>
<evidence type="ECO:0000259" key="13">
    <source>
        <dbReference type="Pfam" id="PF13733"/>
    </source>
</evidence>
<proteinExistence type="inferred from homology"/>
<feature type="transmembrane region" description="Helical" evidence="11">
    <location>
        <begin position="12"/>
        <end position="31"/>
    </location>
</feature>
<name>A0AAV2TZG1_CALDB</name>
<organism evidence="14 15">
    <name type="scientific">Calicophoron daubneyi</name>
    <name type="common">Rumen fluke</name>
    <name type="synonym">Paramphistomum daubneyi</name>
    <dbReference type="NCBI Taxonomy" id="300641"/>
    <lineage>
        <taxon>Eukaryota</taxon>
        <taxon>Metazoa</taxon>
        <taxon>Spiralia</taxon>
        <taxon>Lophotrochozoa</taxon>
        <taxon>Platyhelminthes</taxon>
        <taxon>Trematoda</taxon>
        <taxon>Digenea</taxon>
        <taxon>Plagiorchiida</taxon>
        <taxon>Pronocephalata</taxon>
        <taxon>Paramphistomoidea</taxon>
        <taxon>Paramphistomidae</taxon>
        <taxon>Calicophoron</taxon>
    </lineage>
</organism>
<dbReference type="InterPro" id="IPR027791">
    <property type="entry name" value="Galactosyl_T_C"/>
</dbReference>
<accession>A0AAV2TZG1</accession>
<keyword evidence="10 11" id="KW-0325">Glycoprotein</keyword>
<dbReference type="InterPro" id="IPR027995">
    <property type="entry name" value="Galactosyl_T_N"/>
</dbReference>
<dbReference type="InterPro" id="IPR029044">
    <property type="entry name" value="Nucleotide-diphossugar_trans"/>
</dbReference>
<evidence type="ECO:0000256" key="9">
    <source>
        <dbReference type="ARBA" id="ARBA00023136"/>
    </source>
</evidence>
<dbReference type="PANTHER" id="PTHR19300:SF57">
    <property type="entry name" value="BETA-1,4-N-ACETYLGALACTOSAMINYLTRANSFERASE"/>
    <property type="match status" value="1"/>
</dbReference>
<dbReference type="InterPro" id="IPR003859">
    <property type="entry name" value="Galactosyl_T"/>
</dbReference>
<comment type="function">
    <text evidence="11">Catalyses the transfer of galactose onto proteins or lipids.</text>
</comment>
<comment type="pathway">
    <text evidence="2 11">Protein modification; protein glycosylation.</text>
</comment>
<evidence type="ECO:0000256" key="3">
    <source>
        <dbReference type="ARBA" id="ARBA00005735"/>
    </source>
</evidence>
<keyword evidence="6 11" id="KW-0812">Transmembrane</keyword>
<keyword evidence="7 11" id="KW-0735">Signal-anchor</keyword>
<evidence type="ECO:0000256" key="2">
    <source>
        <dbReference type="ARBA" id="ARBA00004922"/>
    </source>
</evidence>
<comment type="similarity">
    <text evidence="3 11">Belongs to the glycosyltransferase 7 family.</text>
</comment>
<evidence type="ECO:0000256" key="5">
    <source>
        <dbReference type="ARBA" id="ARBA00022679"/>
    </source>
</evidence>
<keyword evidence="9 11" id="KW-0472">Membrane</keyword>
<sequence length="368" mass="43466">MLPRVRRKLKTPVCFVLAIFSIRYLYMYMAADEGSASLERGVDTDLWPLEKITISEKYRAHFYRFLDPSTFKIHKDAAWYPVRFMDLDWGAQSHEGLENILAEQLRDERISILPGGYFPRASSKKGPQKYIPILIPYRNRLQNLISFLSYMYRYLQMKRNNYAMVVLEQMGNDSFNRAKLFNAGLRELGVDKHSYLSTNLSDCIIFHDVDKIPENTRTPYFCFSYPLQLLRVAVSMHSKRPSEGSHLQQSAEYEYYPGFFGGVTAVNRAAIIEVNGYSNCFRGWGGEDDDFRVRMELKNIKVRDIKKMYGRYYVLDHEADQKINRRTKYLLKRKRALRRMNSDGIQQVKYELVQRIIRPLYTLYQFKL</sequence>
<evidence type="ECO:0000256" key="8">
    <source>
        <dbReference type="ARBA" id="ARBA00022989"/>
    </source>
</evidence>
<dbReference type="AlphaFoldDB" id="A0AAV2TZG1"/>
<dbReference type="SUPFAM" id="SSF53448">
    <property type="entry name" value="Nucleotide-diphospho-sugar transferases"/>
    <property type="match status" value="1"/>
</dbReference>
<evidence type="ECO:0000313" key="15">
    <source>
        <dbReference type="Proteomes" id="UP001497525"/>
    </source>
</evidence>
<dbReference type="PRINTS" id="PR02050">
    <property type="entry name" value="B14GALTRFASE"/>
</dbReference>
<feature type="domain" description="Galactosyltransferase N-terminal" evidence="13">
    <location>
        <begin position="103"/>
        <end position="222"/>
    </location>
</feature>
<evidence type="ECO:0000256" key="4">
    <source>
        <dbReference type="ARBA" id="ARBA00022676"/>
    </source>
</evidence>
<dbReference type="Pfam" id="PF13733">
    <property type="entry name" value="Glyco_transf_7N"/>
    <property type="match status" value="1"/>
</dbReference>
<dbReference type="GO" id="GO:0016020">
    <property type="term" value="C:membrane"/>
    <property type="evidence" value="ECO:0007669"/>
    <property type="project" value="UniProtKB-SubCell"/>
</dbReference>
<dbReference type="GO" id="GO:0005794">
    <property type="term" value="C:Golgi apparatus"/>
    <property type="evidence" value="ECO:0007669"/>
    <property type="project" value="TreeGrafter"/>
</dbReference>
<dbReference type="EC" id="2.4.1.-" evidence="11"/>
<evidence type="ECO:0000256" key="7">
    <source>
        <dbReference type="ARBA" id="ARBA00022968"/>
    </source>
</evidence>
<dbReference type="EMBL" id="CAXLJL010000933">
    <property type="protein sequence ID" value="CAL5141662.1"/>
    <property type="molecule type" value="Genomic_DNA"/>
</dbReference>
<gene>
    <name evidence="14" type="ORF">CDAUBV1_LOCUS16994</name>
</gene>
<evidence type="ECO:0000256" key="10">
    <source>
        <dbReference type="ARBA" id="ARBA00023180"/>
    </source>
</evidence>
<keyword evidence="8 11" id="KW-1133">Transmembrane helix</keyword>
<dbReference type="Gene3D" id="3.90.550.10">
    <property type="entry name" value="Spore Coat Polysaccharide Biosynthesis Protein SpsA, Chain A"/>
    <property type="match status" value="1"/>
</dbReference>
<dbReference type="Proteomes" id="UP001497525">
    <property type="component" value="Unassembled WGS sequence"/>
</dbReference>
<evidence type="ECO:0000256" key="11">
    <source>
        <dbReference type="RuleBase" id="RU368121"/>
    </source>
</evidence>
<dbReference type="PANTHER" id="PTHR19300">
    <property type="entry name" value="BETA-1,4-GALACTOSYLTRANSFERASE"/>
    <property type="match status" value="1"/>
</dbReference>
<evidence type="ECO:0000256" key="1">
    <source>
        <dbReference type="ARBA" id="ARBA00004606"/>
    </source>
</evidence>
<reference evidence="14" key="1">
    <citation type="submission" date="2024-06" db="EMBL/GenBank/DDBJ databases">
        <authorList>
            <person name="Liu X."/>
            <person name="Lenzi L."/>
            <person name="Haldenby T S."/>
            <person name="Uol C."/>
        </authorList>
    </citation>
    <scope>NUCLEOTIDE SEQUENCE</scope>
</reference>